<evidence type="ECO:0000313" key="2">
    <source>
        <dbReference type="EMBL" id="BAT75155.1"/>
    </source>
</evidence>
<gene>
    <name evidence="2" type="primary">Vigan.01G297100</name>
    <name evidence="2" type="ORF">VIGAN_01297100</name>
</gene>
<reference evidence="2 3" key="1">
    <citation type="journal article" date="2015" name="Sci. Rep.">
        <title>The power of single molecule real-time sequencing technology in the de novo assembly of a eukaryotic genome.</title>
        <authorList>
            <person name="Sakai H."/>
            <person name="Naito K."/>
            <person name="Ogiso-Tanaka E."/>
            <person name="Takahashi Y."/>
            <person name="Iseki K."/>
            <person name="Muto C."/>
            <person name="Satou K."/>
            <person name="Teruya K."/>
            <person name="Shiroma A."/>
            <person name="Shimoji M."/>
            <person name="Hirano T."/>
            <person name="Itoh T."/>
            <person name="Kaga A."/>
            <person name="Tomooka N."/>
        </authorList>
    </citation>
    <scope>NUCLEOTIDE SEQUENCE [LARGE SCALE GENOMIC DNA]</scope>
    <source>
        <strain evidence="3">cv. Shumari</strain>
    </source>
</reference>
<keyword evidence="3" id="KW-1185">Reference proteome</keyword>
<feature type="region of interest" description="Disordered" evidence="1">
    <location>
        <begin position="1"/>
        <end position="36"/>
    </location>
</feature>
<name>A0A0S3R3N0_PHAAN</name>
<organism evidence="2 3">
    <name type="scientific">Vigna angularis var. angularis</name>
    <dbReference type="NCBI Taxonomy" id="157739"/>
    <lineage>
        <taxon>Eukaryota</taxon>
        <taxon>Viridiplantae</taxon>
        <taxon>Streptophyta</taxon>
        <taxon>Embryophyta</taxon>
        <taxon>Tracheophyta</taxon>
        <taxon>Spermatophyta</taxon>
        <taxon>Magnoliopsida</taxon>
        <taxon>eudicotyledons</taxon>
        <taxon>Gunneridae</taxon>
        <taxon>Pentapetalae</taxon>
        <taxon>rosids</taxon>
        <taxon>fabids</taxon>
        <taxon>Fabales</taxon>
        <taxon>Fabaceae</taxon>
        <taxon>Papilionoideae</taxon>
        <taxon>50 kb inversion clade</taxon>
        <taxon>NPAAA clade</taxon>
        <taxon>indigoferoid/millettioid clade</taxon>
        <taxon>Phaseoleae</taxon>
        <taxon>Vigna</taxon>
    </lineage>
</organism>
<evidence type="ECO:0000313" key="3">
    <source>
        <dbReference type="Proteomes" id="UP000291084"/>
    </source>
</evidence>
<protein>
    <submittedName>
        <fullName evidence="2">Uncharacterized protein</fullName>
    </submittedName>
</protein>
<dbReference type="AlphaFoldDB" id="A0A0S3R3N0"/>
<proteinExistence type="predicted"/>
<accession>A0A0S3R3N0</accession>
<sequence>MDTTLDAQECDSKNVESDSSSDSSDDNNHDDDNSDFIDEPHMATYVRILDIVHVIVYFAKFNTLGSFFYLQ</sequence>
<evidence type="ECO:0000256" key="1">
    <source>
        <dbReference type="SAM" id="MobiDB-lite"/>
    </source>
</evidence>
<dbReference type="EMBL" id="AP015034">
    <property type="protein sequence ID" value="BAT75155.1"/>
    <property type="molecule type" value="Genomic_DNA"/>
</dbReference>
<dbReference type="Proteomes" id="UP000291084">
    <property type="component" value="Chromosome 1"/>
</dbReference>
<feature type="non-terminal residue" evidence="2">
    <location>
        <position position="71"/>
    </location>
</feature>